<evidence type="ECO:0000313" key="7">
    <source>
        <dbReference type="EMBL" id="GAA0186817.1"/>
    </source>
</evidence>
<dbReference type="InterPro" id="IPR011598">
    <property type="entry name" value="bHLH_dom"/>
</dbReference>
<dbReference type="PROSITE" id="PS50888">
    <property type="entry name" value="BHLH"/>
    <property type="match status" value="1"/>
</dbReference>
<evidence type="ECO:0000256" key="2">
    <source>
        <dbReference type="ARBA" id="ARBA00023015"/>
    </source>
</evidence>
<dbReference type="CDD" id="cd11446">
    <property type="entry name" value="bHLH_AtILR3_like"/>
    <property type="match status" value="1"/>
</dbReference>
<comment type="caution">
    <text evidence="7">The sequence shown here is derived from an EMBL/GenBank/DDBJ whole genome shotgun (WGS) entry which is preliminary data.</text>
</comment>
<organism evidence="7 8">
    <name type="scientific">Lithospermum erythrorhizon</name>
    <name type="common">Purple gromwell</name>
    <name type="synonym">Lithospermum officinale var. erythrorhizon</name>
    <dbReference type="NCBI Taxonomy" id="34254"/>
    <lineage>
        <taxon>Eukaryota</taxon>
        <taxon>Viridiplantae</taxon>
        <taxon>Streptophyta</taxon>
        <taxon>Embryophyta</taxon>
        <taxon>Tracheophyta</taxon>
        <taxon>Spermatophyta</taxon>
        <taxon>Magnoliopsida</taxon>
        <taxon>eudicotyledons</taxon>
        <taxon>Gunneridae</taxon>
        <taxon>Pentapetalae</taxon>
        <taxon>asterids</taxon>
        <taxon>lamiids</taxon>
        <taxon>Boraginales</taxon>
        <taxon>Boraginaceae</taxon>
        <taxon>Boraginoideae</taxon>
        <taxon>Lithospermeae</taxon>
        <taxon>Lithospermum</taxon>
    </lineage>
</organism>
<reference evidence="7 8" key="1">
    <citation type="submission" date="2024-01" db="EMBL/GenBank/DDBJ databases">
        <title>The complete chloroplast genome sequence of Lithospermum erythrorhizon: insights into the phylogenetic relationship among Boraginaceae species and the maternal lineages of purple gromwells.</title>
        <authorList>
            <person name="Okada T."/>
            <person name="Watanabe K."/>
        </authorList>
    </citation>
    <scope>NUCLEOTIDE SEQUENCE [LARGE SCALE GENOMIC DNA]</scope>
</reference>
<dbReference type="Gene3D" id="4.10.280.10">
    <property type="entry name" value="Helix-loop-helix DNA-binding domain"/>
    <property type="match status" value="1"/>
</dbReference>
<evidence type="ECO:0000256" key="4">
    <source>
        <dbReference type="ARBA" id="ARBA00023242"/>
    </source>
</evidence>
<dbReference type="GO" id="GO:0003700">
    <property type="term" value="F:DNA-binding transcription factor activity"/>
    <property type="evidence" value="ECO:0007669"/>
    <property type="project" value="InterPro"/>
</dbReference>
<keyword evidence="8" id="KW-1185">Reference proteome</keyword>
<name>A0AAV3S015_LITER</name>
<dbReference type="Pfam" id="PF00010">
    <property type="entry name" value="HLH"/>
    <property type="match status" value="1"/>
</dbReference>
<dbReference type="SMART" id="SM00353">
    <property type="entry name" value="HLH"/>
    <property type="match status" value="1"/>
</dbReference>
<dbReference type="EMBL" id="BAABME010014055">
    <property type="protein sequence ID" value="GAA0186817.1"/>
    <property type="molecule type" value="Genomic_DNA"/>
</dbReference>
<evidence type="ECO:0000313" key="8">
    <source>
        <dbReference type="Proteomes" id="UP001454036"/>
    </source>
</evidence>
<dbReference type="AlphaFoldDB" id="A0AAV3S015"/>
<keyword evidence="5" id="KW-0175">Coiled coil</keyword>
<protein>
    <submittedName>
        <fullName evidence="7">Basic helix-loop-helix transcription factor</fullName>
    </submittedName>
</protein>
<dbReference type="GO" id="GO:0046983">
    <property type="term" value="F:protein dimerization activity"/>
    <property type="evidence" value="ECO:0007669"/>
    <property type="project" value="InterPro"/>
</dbReference>
<evidence type="ECO:0000256" key="1">
    <source>
        <dbReference type="ARBA" id="ARBA00004123"/>
    </source>
</evidence>
<evidence type="ECO:0000256" key="5">
    <source>
        <dbReference type="SAM" id="Coils"/>
    </source>
</evidence>
<dbReference type="InterPro" id="IPR036638">
    <property type="entry name" value="HLH_DNA-bd_sf"/>
</dbReference>
<dbReference type="Gene3D" id="1.20.5.1000">
    <property type="entry name" value="arf6 gtpase in complex with a specific effector, jip4"/>
    <property type="match status" value="1"/>
</dbReference>
<keyword evidence="3" id="KW-0804">Transcription</keyword>
<feature type="coiled-coil region" evidence="5">
    <location>
        <begin position="148"/>
        <end position="210"/>
    </location>
</feature>
<dbReference type="Proteomes" id="UP001454036">
    <property type="component" value="Unassembled WGS sequence"/>
</dbReference>
<keyword evidence="4" id="KW-0539">Nucleus</keyword>
<dbReference type="GO" id="GO:0006879">
    <property type="term" value="P:intracellular iron ion homeostasis"/>
    <property type="evidence" value="ECO:0007669"/>
    <property type="project" value="InterPro"/>
</dbReference>
<accession>A0AAV3S015</accession>
<dbReference type="PANTHER" id="PTHR46133">
    <property type="entry name" value="BHLH TRANSCRIPTION FACTOR"/>
    <property type="match status" value="1"/>
</dbReference>
<dbReference type="InterPro" id="IPR044818">
    <property type="entry name" value="ILR3-like"/>
</dbReference>
<proteinExistence type="predicted"/>
<dbReference type="GO" id="GO:0005634">
    <property type="term" value="C:nucleus"/>
    <property type="evidence" value="ECO:0007669"/>
    <property type="project" value="UniProtKB-SubCell"/>
</dbReference>
<comment type="subcellular location">
    <subcellularLocation>
        <location evidence="1">Nucleus</location>
    </subcellularLocation>
</comment>
<dbReference type="PANTHER" id="PTHR46133:SF28">
    <property type="entry name" value="BHLH TRANSCRIPTION FACTOR"/>
    <property type="match status" value="1"/>
</dbReference>
<feature type="domain" description="BHLH" evidence="6">
    <location>
        <begin position="107"/>
        <end position="158"/>
    </location>
</feature>
<dbReference type="SUPFAM" id="SSF47459">
    <property type="entry name" value="HLH, helix-loop-helix DNA-binding domain"/>
    <property type="match status" value="1"/>
</dbReference>
<sequence length="268" mass="30281">MEMDIMDMQIDSTYTNYSNNWLLDYEFMDEMSTVSVNATTFPLPLSPPLPLPPPPTPPASVTIDFSCPTQSLNCCSYLSEVIDCSFEDPERFKEIGSRKRSRTEEYNISRSRACREKTRRDKLNERFLELSSALEPGRPPKVDKIALLSDATRKIAQLRSEVHKLNESNEDLQLKIKDLKAEKNEQRDEKNKLKAEKEKIEQQVKCLTAHPSFASPASLLASAFAAKSQSTGNKLMPVIGYPGVAMWQFMQPTVVDTSLDHILHPPVA</sequence>
<evidence type="ECO:0000259" key="6">
    <source>
        <dbReference type="PROSITE" id="PS50888"/>
    </source>
</evidence>
<keyword evidence="2" id="KW-0805">Transcription regulation</keyword>
<gene>
    <name evidence="7" type="ORF">LIER_34105</name>
</gene>
<evidence type="ECO:0000256" key="3">
    <source>
        <dbReference type="ARBA" id="ARBA00023163"/>
    </source>
</evidence>